<comment type="similarity">
    <text evidence="5">Belongs to the NtaA/SnaA/DszA monooxygenase family.</text>
</comment>
<sequence length="981" mass="106736">MPKQIRINAFALAAPSHLSAGLWRHPRDRSVDYHRLSYWTDLARIAERGLFDGIFLADGISLYDVYQGSSETALRLGVQFPRLDPLLLVSAMAHVTRHVGFGITSSVSYEPPYLFARRMAALDHISDGRAGWNIVTSFGDSGTRALKGEAARPHDQRYDVAEEYLELVYQLLEGSWEEGAAVRDRAAGVFADPKRIHAIDHQGAHFRSQGVFIAEPSPQRTPVLYQAGASARGREFAARHAECVFVSGPSHKVVGDVVSDVRARAAAHGRDPGDILFFASLTVIAGATEQEAHAKHQDYLRYTSSEGTAALLSRWTGIDLARYALDEPLRWAHTEGMQSAIERYTTADPGRVWTLRELLDRAAIGGGGAFAVGSPAQVADELQAWVEATGIDGFNLGYVLAHESFSDFADLVVPELQRRGVYKTAYAGGTLREQLFGAGRARLPDSHPAARTARGVLISLSFPVIARSLSMHSLRFVPRLALCLAAVAFAAAAHAAGGKPAVDRDTLVVALSAEPGNLDPQAAPSVDSAKYAWNLFDTLYGFDARGRIEPSLATVHKVSADGLAHTFTLRQGVKFHDGSTLTSQDVKYSLERVLAPETKSTRRPYFVNTVAGVDAPDARTVVFRLARPDGAFLNKIAGYLYIVPKAYTQSLATPEAFAQAPVGTGPYRFVSHRIGQSLELERFDGFWGDKPQIAKIRYRFIPEPSSRVNAVLAGEVDLATDVAAADAERLQGQSAVAIDSVPGGSPLHVRIYSNDPVTPFSKREVRLALNYALDRDAIIKSVFRGQAAPLASTIPASYPYGSNPALKPYAYDPAKARKLLADAGYPQGFQTSVLCAAAFPRALCEAVAAYWGQIGVKAQVKVIDYVAFNRNNVHQSGPLAFSEFGNAIYDPIHVIGGSVSKTDTWSDYFNPEVQALIDEVEGVSDLARREQLFGRILQLTHDDGQAVLLAELKLNYARDPALQWTPQVAGWSLNFRNAAWK</sequence>
<accession>A0A7V8JRN9</accession>
<keyword evidence="2" id="KW-0288">FMN</keyword>
<dbReference type="GO" id="GO:0004497">
    <property type="term" value="F:monooxygenase activity"/>
    <property type="evidence" value="ECO:0007669"/>
    <property type="project" value="UniProtKB-KW"/>
</dbReference>
<dbReference type="Pfam" id="PF00296">
    <property type="entry name" value="Bac_luciferase"/>
    <property type="match status" value="1"/>
</dbReference>
<dbReference type="InterPro" id="IPR000914">
    <property type="entry name" value="SBP_5_dom"/>
</dbReference>
<dbReference type="Gene3D" id="3.20.20.30">
    <property type="entry name" value="Luciferase-like domain"/>
    <property type="match status" value="1"/>
</dbReference>
<comment type="caution">
    <text evidence="8">The sequence shown here is derived from an EMBL/GenBank/DDBJ whole genome shotgun (WGS) entry which is preliminary data.</text>
</comment>
<evidence type="ECO:0000256" key="1">
    <source>
        <dbReference type="ARBA" id="ARBA00022630"/>
    </source>
</evidence>
<dbReference type="Gene3D" id="3.90.76.10">
    <property type="entry name" value="Dipeptide-binding Protein, Domain 1"/>
    <property type="match status" value="1"/>
</dbReference>
<evidence type="ECO:0000313" key="8">
    <source>
        <dbReference type="EMBL" id="KAF1023652.1"/>
    </source>
</evidence>
<dbReference type="InterPro" id="IPR011251">
    <property type="entry name" value="Luciferase-like_dom"/>
</dbReference>
<dbReference type="InterPro" id="IPR016215">
    <property type="entry name" value="NTA_MOA"/>
</dbReference>
<dbReference type="InterPro" id="IPR051260">
    <property type="entry name" value="Diverse_substr_monoxygenases"/>
</dbReference>
<proteinExistence type="inferred from homology"/>
<dbReference type="Proteomes" id="UP000461670">
    <property type="component" value="Unassembled WGS sequence"/>
</dbReference>
<evidence type="ECO:0000256" key="5">
    <source>
        <dbReference type="ARBA" id="ARBA00033748"/>
    </source>
</evidence>
<feature type="domain" description="Solute-binding protein family 5" evidence="7">
    <location>
        <begin position="548"/>
        <end position="902"/>
    </location>
</feature>
<evidence type="ECO:0000256" key="2">
    <source>
        <dbReference type="ARBA" id="ARBA00022643"/>
    </source>
</evidence>
<keyword evidence="1" id="KW-0285">Flavoprotein</keyword>
<keyword evidence="3" id="KW-0560">Oxidoreductase</keyword>
<evidence type="ECO:0000259" key="7">
    <source>
        <dbReference type="Pfam" id="PF00496"/>
    </source>
</evidence>
<dbReference type="Gene3D" id="3.10.105.10">
    <property type="entry name" value="Dipeptide-binding Protein, Domain 3"/>
    <property type="match status" value="1"/>
</dbReference>
<dbReference type="AlphaFoldDB" id="A0A7V8JRN9"/>
<dbReference type="EMBL" id="WNDQ01000003">
    <property type="protein sequence ID" value="KAF1023652.1"/>
    <property type="molecule type" value="Genomic_DNA"/>
</dbReference>
<dbReference type="InterPro" id="IPR036661">
    <property type="entry name" value="Luciferase-like_sf"/>
</dbReference>
<dbReference type="NCBIfam" id="TIGR03860">
    <property type="entry name" value="FMN_nitrolo"/>
    <property type="match status" value="1"/>
</dbReference>
<feature type="domain" description="Luciferase-like" evidence="6">
    <location>
        <begin position="33"/>
        <end position="391"/>
    </location>
</feature>
<dbReference type="CDD" id="cd00995">
    <property type="entry name" value="PBP2_NikA_DppA_OppA_like"/>
    <property type="match status" value="1"/>
</dbReference>
<dbReference type="SUPFAM" id="SSF53850">
    <property type="entry name" value="Periplasmic binding protein-like II"/>
    <property type="match status" value="1"/>
</dbReference>
<name>A0A7V8JRN9_9BURK</name>
<dbReference type="PANTHER" id="PTHR30011">
    <property type="entry name" value="ALKANESULFONATE MONOOXYGENASE-RELATED"/>
    <property type="match status" value="1"/>
</dbReference>
<evidence type="ECO:0000256" key="4">
    <source>
        <dbReference type="ARBA" id="ARBA00023033"/>
    </source>
</evidence>
<keyword evidence="4 8" id="KW-0503">Monooxygenase</keyword>
<organism evidence="8 9">
    <name type="scientific">Paracidovorax wautersii</name>
    <dbReference type="NCBI Taxonomy" id="1177982"/>
    <lineage>
        <taxon>Bacteria</taxon>
        <taxon>Pseudomonadati</taxon>
        <taxon>Pseudomonadota</taxon>
        <taxon>Betaproteobacteria</taxon>
        <taxon>Burkholderiales</taxon>
        <taxon>Comamonadaceae</taxon>
        <taxon>Paracidovorax</taxon>
    </lineage>
</organism>
<dbReference type="SUPFAM" id="SSF51679">
    <property type="entry name" value="Bacterial luciferase-like"/>
    <property type="match status" value="1"/>
</dbReference>
<protein>
    <submittedName>
        <fullName evidence="8">Dimethyl-sulfide monooxygenase</fullName>
    </submittedName>
</protein>
<dbReference type="PANTHER" id="PTHR30011:SF16">
    <property type="entry name" value="C2H2 FINGER DOMAIN TRANSCRIPTION FACTOR (EUROFUNG)-RELATED"/>
    <property type="match status" value="1"/>
</dbReference>
<reference evidence="9" key="1">
    <citation type="journal article" date="2020" name="MBio">
        <title>Horizontal gene transfer to a defensive symbiont with a reduced genome amongst a multipartite beetle microbiome.</title>
        <authorList>
            <person name="Waterworth S.C."/>
            <person name="Florez L.V."/>
            <person name="Rees E.R."/>
            <person name="Hertweck C."/>
            <person name="Kaltenpoth M."/>
            <person name="Kwan J.C."/>
        </authorList>
    </citation>
    <scope>NUCLEOTIDE SEQUENCE [LARGE SCALE GENOMIC DNA]</scope>
</reference>
<evidence type="ECO:0000259" key="6">
    <source>
        <dbReference type="Pfam" id="PF00296"/>
    </source>
</evidence>
<dbReference type="Pfam" id="PF00496">
    <property type="entry name" value="SBP_bac_5"/>
    <property type="match status" value="1"/>
</dbReference>
<dbReference type="Gene3D" id="3.40.190.10">
    <property type="entry name" value="Periplasmic binding protein-like II"/>
    <property type="match status" value="1"/>
</dbReference>
<evidence type="ECO:0000313" key="9">
    <source>
        <dbReference type="Proteomes" id="UP000461670"/>
    </source>
</evidence>
<evidence type="ECO:0000256" key="3">
    <source>
        <dbReference type="ARBA" id="ARBA00023002"/>
    </source>
</evidence>
<dbReference type="GO" id="GO:0016705">
    <property type="term" value="F:oxidoreductase activity, acting on paired donors, with incorporation or reduction of molecular oxygen"/>
    <property type="evidence" value="ECO:0007669"/>
    <property type="project" value="InterPro"/>
</dbReference>
<gene>
    <name evidence="8" type="primary">dmoA_1</name>
    <name evidence="8" type="ORF">GAK30_00315</name>
</gene>